<gene>
    <name evidence="11" type="ORF">PEDI_54130</name>
    <name evidence="12" type="ORF">PEDI_54150</name>
</gene>
<name>A0AAN4W567_9BACT</name>
<accession>A0AAN4W567</accession>
<sequence length="424" mass="49147">MIKALTERQNMRDAYQQVVRNKGAGGVDHMKVDDLLSHLTDTWAITKSFLEEGKYTPQPIKGVEIPKSNGKTRLLGIPTVQDRLIQQAMCQVLNPIFEAEFQTHSYGFRPNKSAHQAVIQALANINDGYQDIVDIDLKSFFDEVDHALLLELIHAKVKCPQFLLLLKRYLRAPIQINGKLIRRRKGVPQGGPLSPLLSNILLNELDKELEKRGHRYVRYADDFSIYLKSKKAAKRTGNSIFLFLKHKLKLPINKEKSGIRRPHNFKLLGYGFVPTYKKGERGKYQLVVDQKAWDRLKASLKAVTRKTIPMSFDERITRLKSIQRGWVNYFKLASIQAKIKKVDEWIRNRLRYCIWHHWKKPERKRKNLIRLGIAQGQAYAWSRTRMGGWAVACSPILGTTITVKRLQIRGYESMLNLYRRCTEN</sequence>
<dbReference type="SUPFAM" id="SSF56672">
    <property type="entry name" value="DNA/RNA polymerases"/>
    <property type="match status" value="1"/>
</dbReference>
<dbReference type="GO" id="GO:0003964">
    <property type="term" value="F:RNA-directed DNA polymerase activity"/>
    <property type="evidence" value="ECO:0007669"/>
    <property type="project" value="UniProtKB-KW"/>
</dbReference>
<reference evidence="11 13" key="1">
    <citation type="submission" date="2021-12" db="EMBL/GenBank/DDBJ databases">
        <title>Genome sequencing of bacteria with rrn-lacking chromosome and rrn-plasmid.</title>
        <authorList>
            <person name="Anda M."/>
            <person name="Iwasaki W."/>
        </authorList>
    </citation>
    <scope>NUCLEOTIDE SEQUENCE [LARGE SCALE GENOMIC DNA]</scope>
    <source>
        <strain evidence="11 13">NBRC 15940</strain>
    </source>
</reference>
<comment type="caution">
    <text evidence="11">The sequence shown here is derived from an EMBL/GenBank/DDBJ whole genome shotgun (WGS) entry which is preliminary data.</text>
</comment>
<comment type="catalytic activity">
    <reaction evidence="9">
        <text>DNA(n) + a 2'-deoxyribonucleoside 5'-triphosphate = DNA(n+1) + diphosphate</text>
        <dbReference type="Rhea" id="RHEA:22508"/>
        <dbReference type="Rhea" id="RHEA-COMP:17339"/>
        <dbReference type="Rhea" id="RHEA-COMP:17340"/>
        <dbReference type="ChEBI" id="CHEBI:33019"/>
        <dbReference type="ChEBI" id="CHEBI:61560"/>
        <dbReference type="ChEBI" id="CHEBI:173112"/>
        <dbReference type="EC" id="2.7.7.49"/>
    </reaction>
</comment>
<dbReference type="InterPro" id="IPR030931">
    <property type="entry name" value="Group_II_RT_mat"/>
</dbReference>
<dbReference type="Pfam" id="PF08388">
    <property type="entry name" value="GIIM"/>
    <property type="match status" value="1"/>
</dbReference>
<comment type="similarity">
    <text evidence="8">Belongs to the bacterial reverse transcriptase family.</text>
</comment>
<evidence type="ECO:0000256" key="6">
    <source>
        <dbReference type="ARBA" id="ARBA00022918"/>
    </source>
</evidence>
<dbReference type="InterPro" id="IPR043502">
    <property type="entry name" value="DNA/RNA_pol_sf"/>
</dbReference>
<keyword evidence="4" id="KW-0479">Metal-binding</keyword>
<keyword evidence="6 11" id="KW-0695">RNA-directed DNA polymerase</keyword>
<keyword evidence="2" id="KW-0808">Transferase</keyword>
<organism evidence="11 13">
    <name type="scientific">Persicobacter diffluens</name>
    <dbReference type="NCBI Taxonomy" id="981"/>
    <lineage>
        <taxon>Bacteria</taxon>
        <taxon>Pseudomonadati</taxon>
        <taxon>Bacteroidota</taxon>
        <taxon>Cytophagia</taxon>
        <taxon>Cytophagales</taxon>
        <taxon>Persicobacteraceae</taxon>
        <taxon>Persicobacter</taxon>
    </lineage>
</organism>
<dbReference type="RefSeq" id="WP_338239912.1">
    <property type="nucleotide sequence ID" value="NZ_BQKE01000007.1"/>
</dbReference>
<dbReference type="PRINTS" id="PR00866">
    <property type="entry name" value="RNADNAPOLMS"/>
</dbReference>
<evidence type="ECO:0000256" key="9">
    <source>
        <dbReference type="ARBA" id="ARBA00048173"/>
    </source>
</evidence>
<dbReference type="EMBL" id="BQKE01000007">
    <property type="protein sequence ID" value="GJM64863.1"/>
    <property type="molecule type" value="Genomic_DNA"/>
</dbReference>
<dbReference type="NCBIfam" id="TIGR04416">
    <property type="entry name" value="group_II_RT_mat"/>
    <property type="match status" value="1"/>
</dbReference>
<evidence type="ECO:0000256" key="3">
    <source>
        <dbReference type="ARBA" id="ARBA00022695"/>
    </source>
</evidence>
<keyword evidence="13" id="KW-1185">Reference proteome</keyword>
<dbReference type="AlphaFoldDB" id="A0AAN4W567"/>
<keyword evidence="7" id="KW-0051">Antiviral defense</keyword>
<dbReference type="PROSITE" id="PS50878">
    <property type="entry name" value="RT_POL"/>
    <property type="match status" value="1"/>
</dbReference>
<evidence type="ECO:0000256" key="5">
    <source>
        <dbReference type="ARBA" id="ARBA00022842"/>
    </source>
</evidence>
<dbReference type="EC" id="2.7.7.49" evidence="1"/>
<dbReference type="GO" id="GO:0003723">
    <property type="term" value="F:RNA binding"/>
    <property type="evidence" value="ECO:0007669"/>
    <property type="project" value="InterPro"/>
</dbReference>
<evidence type="ECO:0000256" key="2">
    <source>
        <dbReference type="ARBA" id="ARBA00022679"/>
    </source>
</evidence>
<dbReference type="PANTHER" id="PTHR34047:SF8">
    <property type="entry name" value="PROTEIN YKFC"/>
    <property type="match status" value="1"/>
</dbReference>
<dbReference type="EMBL" id="BQKE01000007">
    <property type="protein sequence ID" value="GJM64861.1"/>
    <property type="molecule type" value="Genomic_DNA"/>
</dbReference>
<evidence type="ECO:0000313" key="13">
    <source>
        <dbReference type="Proteomes" id="UP001310022"/>
    </source>
</evidence>
<evidence type="ECO:0000256" key="8">
    <source>
        <dbReference type="ARBA" id="ARBA00034120"/>
    </source>
</evidence>
<protein>
    <recommendedName>
        <fullName evidence="1">RNA-directed DNA polymerase</fullName>
        <ecNumber evidence="1">2.7.7.49</ecNumber>
    </recommendedName>
</protein>
<dbReference type="CDD" id="cd01651">
    <property type="entry name" value="RT_G2_intron"/>
    <property type="match status" value="1"/>
</dbReference>
<dbReference type="InterPro" id="IPR013597">
    <property type="entry name" value="Mat_intron_G2"/>
</dbReference>
<dbReference type="InterPro" id="IPR000477">
    <property type="entry name" value="RT_dom"/>
</dbReference>
<dbReference type="InterPro" id="IPR000123">
    <property type="entry name" value="Reverse_transcriptase_msDNA"/>
</dbReference>
<dbReference type="GO" id="GO:0046872">
    <property type="term" value="F:metal ion binding"/>
    <property type="evidence" value="ECO:0007669"/>
    <property type="project" value="UniProtKB-KW"/>
</dbReference>
<evidence type="ECO:0000313" key="12">
    <source>
        <dbReference type="EMBL" id="GJM64863.1"/>
    </source>
</evidence>
<evidence type="ECO:0000259" key="10">
    <source>
        <dbReference type="PROSITE" id="PS50878"/>
    </source>
</evidence>
<dbReference type="Pfam" id="PF00078">
    <property type="entry name" value="RVT_1"/>
    <property type="match status" value="1"/>
</dbReference>
<dbReference type="GO" id="GO:0051607">
    <property type="term" value="P:defense response to virus"/>
    <property type="evidence" value="ECO:0007669"/>
    <property type="project" value="UniProtKB-KW"/>
</dbReference>
<evidence type="ECO:0000256" key="7">
    <source>
        <dbReference type="ARBA" id="ARBA00023118"/>
    </source>
</evidence>
<dbReference type="Proteomes" id="UP001310022">
    <property type="component" value="Unassembled WGS sequence"/>
</dbReference>
<feature type="domain" description="Reverse transcriptase" evidence="10">
    <location>
        <begin position="46"/>
        <end position="272"/>
    </location>
</feature>
<evidence type="ECO:0000256" key="1">
    <source>
        <dbReference type="ARBA" id="ARBA00012493"/>
    </source>
</evidence>
<keyword evidence="3" id="KW-0548">Nucleotidyltransferase</keyword>
<dbReference type="InterPro" id="IPR051083">
    <property type="entry name" value="GrpII_Intron_Splice-Mob/Def"/>
</dbReference>
<evidence type="ECO:0000313" key="11">
    <source>
        <dbReference type="EMBL" id="GJM64861.1"/>
    </source>
</evidence>
<proteinExistence type="inferred from homology"/>
<keyword evidence="5" id="KW-0460">Magnesium</keyword>
<evidence type="ECO:0000256" key="4">
    <source>
        <dbReference type="ARBA" id="ARBA00022723"/>
    </source>
</evidence>
<dbReference type="PANTHER" id="PTHR34047">
    <property type="entry name" value="NUCLEAR INTRON MATURASE 1, MITOCHONDRIAL-RELATED"/>
    <property type="match status" value="1"/>
</dbReference>